<keyword evidence="2" id="KW-1185">Reference proteome</keyword>
<feature type="non-terminal residue" evidence="1">
    <location>
        <position position="70"/>
    </location>
</feature>
<reference evidence="1 2" key="1">
    <citation type="journal article" date="2018" name="Front. Plant Sci.">
        <title>Red Clover (Trifolium pratense) and Zigzag Clover (T. medium) - A Picture of Genomic Similarities and Differences.</title>
        <authorList>
            <person name="Dluhosova J."/>
            <person name="Istvanek J."/>
            <person name="Nedelnik J."/>
            <person name="Repkova J."/>
        </authorList>
    </citation>
    <scope>NUCLEOTIDE SEQUENCE [LARGE SCALE GENOMIC DNA]</scope>
    <source>
        <strain evidence="2">cv. 10/8</strain>
        <tissue evidence="1">Leaf</tissue>
    </source>
</reference>
<proteinExistence type="predicted"/>
<dbReference type="EMBL" id="LXQA010497500">
    <property type="protein sequence ID" value="MCI55503.1"/>
    <property type="molecule type" value="Genomic_DNA"/>
</dbReference>
<name>A0A392T302_9FABA</name>
<dbReference type="Proteomes" id="UP000265520">
    <property type="component" value="Unassembled WGS sequence"/>
</dbReference>
<dbReference type="AlphaFoldDB" id="A0A392T302"/>
<feature type="non-terminal residue" evidence="1">
    <location>
        <position position="1"/>
    </location>
</feature>
<sequence length="70" mass="7297">SAHPSACPAQFNHELPLQLAQLSSTMSSTFSMLSSARARASPSACSAQPNLQHAQLSSTMSSTFSCLAQV</sequence>
<evidence type="ECO:0000313" key="2">
    <source>
        <dbReference type="Proteomes" id="UP000265520"/>
    </source>
</evidence>
<comment type="caution">
    <text evidence="1">The sequence shown here is derived from an EMBL/GenBank/DDBJ whole genome shotgun (WGS) entry which is preliminary data.</text>
</comment>
<protein>
    <submittedName>
        <fullName evidence="1">Uncharacterized protein</fullName>
    </submittedName>
</protein>
<evidence type="ECO:0000313" key="1">
    <source>
        <dbReference type="EMBL" id="MCI55503.1"/>
    </source>
</evidence>
<accession>A0A392T302</accession>
<organism evidence="1 2">
    <name type="scientific">Trifolium medium</name>
    <dbReference type="NCBI Taxonomy" id="97028"/>
    <lineage>
        <taxon>Eukaryota</taxon>
        <taxon>Viridiplantae</taxon>
        <taxon>Streptophyta</taxon>
        <taxon>Embryophyta</taxon>
        <taxon>Tracheophyta</taxon>
        <taxon>Spermatophyta</taxon>
        <taxon>Magnoliopsida</taxon>
        <taxon>eudicotyledons</taxon>
        <taxon>Gunneridae</taxon>
        <taxon>Pentapetalae</taxon>
        <taxon>rosids</taxon>
        <taxon>fabids</taxon>
        <taxon>Fabales</taxon>
        <taxon>Fabaceae</taxon>
        <taxon>Papilionoideae</taxon>
        <taxon>50 kb inversion clade</taxon>
        <taxon>NPAAA clade</taxon>
        <taxon>Hologalegina</taxon>
        <taxon>IRL clade</taxon>
        <taxon>Trifolieae</taxon>
        <taxon>Trifolium</taxon>
    </lineage>
</organism>